<proteinExistence type="predicted"/>
<dbReference type="SMART" id="SM00256">
    <property type="entry name" value="FBOX"/>
    <property type="match status" value="1"/>
</dbReference>
<dbReference type="PANTHER" id="PTHR31672:SF2">
    <property type="entry name" value="F-BOX DOMAIN-CONTAINING PROTEIN"/>
    <property type="match status" value="1"/>
</dbReference>
<dbReference type="InterPro" id="IPR036047">
    <property type="entry name" value="F-box-like_dom_sf"/>
</dbReference>
<evidence type="ECO:0000313" key="3">
    <source>
        <dbReference type="Proteomes" id="UP000822688"/>
    </source>
</evidence>
<evidence type="ECO:0000313" key="2">
    <source>
        <dbReference type="EMBL" id="KAG0559948.1"/>
    </source>
</evidence>
<dbReference type="Pfam" id="PF12937">
    <property type="entry name" value="F-box-like"/>
    <property type="match status" value="1"/>
</dbReference>
<accession>A0A8T0GQG2</accession>
<dbReference type="InterPro" id="IPR001810">
    <property type="entry name" value="F-box_dom"/>
</dbReference>
<evidence type="ECO:0000259" key="1">
    <source>
        <dbReference type="PROSITE" id="PS50181"/>
    </source>
</evidence>
<dbReference type="InterPro" id="IPR011043">
    <property type="entry name" value="Gal_Oxase/kelch_b-propeller"/>
</dbReference>
<dbReference type="AlphaFoldDB" id="A0A8T0GQG2"/>
<dbReference type="SUPFAM" id="SSF50965">
    <property type="entry name" value="Galactose oxidase, central domain"/>
    <property type="match status" value="1"/>
</dbReference>
<protein>
    <recommendedName>
        <fullName evidence="1">F-box domain-containing protein</fullName>
    </recommendedName>
</protein>
<reference evidence="2" key="1">
    <citation type="submission" date="2020-06" db="EMBL/GenBank/DDBJ databases">
        <title>WGS assembly of Ceratodon purpureus strain R40.</title>
        <authorList>
            <person name="Carey S.B."/>
            <person name="Jenkins J."/>
            <person name="Shu S."/>
            <person name="Lovell J.T."/>
            <person name="Sreedasyam A."/>
            <person name="Maumus F."/>
            <person name="Tiley G.P."/>
            <person name="Fernandez-Pozo N."/>
            <person name="Barry K."/>
            <person name="Chen C."/>
            <person name="Wang M."/>
            <person name="Lipzen A."/>
            <person name="Daum C."/>
            <person name="Saski C.A."/>
            <person name="Payton A.C."/>
            <person name="Mcbreen J.C."/>
            <person name="Conrad R.E."/>
            <person name="Kollar L.M."/>
            <person name="Olsson S."/>
            <person name="Huttunen S."/>
            <person name="Landis J.B."/>
            <person name="Wickett N.J."/>
            <person name="Johnson M.G."/>
            <person name="Rensing S.A."/>
            <person name="Grimwood J."/>
            <person name="Schmutz J."/>
            <person name="Mcdaniel S.F."/>
        </authorList>
    </citation>
    <scope>NUCLEOTIDE SEQUENCE</scope>
    <source>
        <strain evidence="2">R40</strain>
    </source>
</reference>
<dbReference type="SUPFAM" id="SSF81383">
    <property type="entry name" value="F-box domain"/>
    <property type="match status" value="1"/>
</dbReference>
<dbReference type="InterPro" id="IPR050796">
    <property type="entry name" value="SCF_F-box_component"/>
</dbReference>
<name>A0A8T0GQG2_CERPU</name>
<sequence length="435" mass="50520">MVVINEELPYSLNGGESSVLQQQASSSCKDSERNVRRRKTMDPEVWGNLPANVAFEIYKKLPMRDFLTLREVCKEWNQLARERRCVTDPIHKPYFVLVQMNERNKFWGRTWDHSVMLHGILTFHIKSSSWVWSRLPGISVSKSSPSTYKCDLLSVKGLTFGMDYRGSYEVLDVQSKSRYSIPRQPRTSNMPCALGMTVDTSVEPPTFKIILGSHDVGTQIYDSVTRSWESRDSSLLESYREPKLRSCLDCGNNLYISSDLKKILVYSLNEDKWSELNPLPRPEVCSSSRALGLWQGHIFAVISFKGVSSRARRAYSDEGANRMPLDMEAPFLWIWKLPVDHSEETQWEEVDEMPLDMQKWLLPLDDLRRFQFMEIHASFCEEHVLIYSWVPERCLAHRLVFHDLATKTWEKVEVPNHSISILCDNWTNHVFMPVI</sequence>
<dbReference type="PROSITE" id="PS50181">
    <property type="entry name" value="FBOX"/>
    <property type="match status" value="1"/>
</dbReference>
<keyword evidence="3" id="KW-1185">Reference proteome</keyword>
<comment type="caution">
    <text evidence="2">The sequence shown here is derived from an EMBL/GenBank/DDBJ whole genome shotgun (WGS) entry which is preliminary data.</text>
</comment>
<gene>
    <name evidence="2" type="ORF">KC19_10G141100</name>
</gene>
<dbReference type="PANTHER" id="PTHR31672">
    <property type="entry name" value="BNACNNG10540D PROTEIN"/>
    <property type="match status" value="1"/>
</dbReference>
<dbReference type="EMBL" id="CM026431">
    <property type="protein sequence ID" value="KAG0559948.1"/>
    <property type="molecule type" value="Genomic_DNA"/>
</dbReference>
<organism evidence="2 3">
    <name type="scientific">Ceratodon purpureus</name>
    <name type="common">Fire moss</name>
    <name type="synonym">Dicranum purpureum</name>
    <dbReference type="NCBI Taxonomy" id="3225"/>
    <lineage>
        <taxon>Eukaryota</taxon>
        <taxon>Viridiplantae</taxon>
        <taxon>Streptophyta</taxon>
        <taxon>Embryophyta</taxon>
        <taxon>Bryophyta</taxon>
        <taxon>Bryophytina</taxon>
        <taxon>Bryopsida</taxon>
        <taxon>Dicranidae</taxon>
        <taxon>Pseudoditrichales</taxon>
        <taxon>Ditrichaceae</taxon>
        <taxon>Ceratodon</taxon>
    </lineage>
</organism>
<dbReference type="Gene3D" id="1.20.1280.50">
    <property type="match status" value="1"/>
</dbReference>
<feature type="domain" description="F-box" evidence="1">
    <location>
        <begin position="43"/>
        <end position="94"/>
    </location>
</feature>
<dbReference type="Proteomes" id="UP000822688">
    <property type="component" value="Chromosome 10"/>
</dbReference>